<feature type="region of interest" description="Disordered" evidence="1">
    <location>
        <begin position="558"/>
        <end position="594"/>
    </location>
</feature>
<evidence type="ECO:0000256" key="1">
    <source>
        <dbReference type="SAM" id="MobiDB-lite"/>
    </source>
</evidence>
<evidence type="ECO:0000313" key="3">
    <source>
        <dbReference type="Proteomes" id="UP001358417"/>
    </source>
</evidence>
<evidence type="ECO:0000313" key="2">
    <source>
        <dbReference type="EMBL" id="KAK5062964.1"/>
    </source>
</evidence>
<reference evidence="2 3" key="1">
    <citation type="submission" date="2023-08" db="EMBL/GenBank/DDBJ databases">
        <title>Black Yeasts Isolated from many extreme environments.</title>
        <authorList>
            <person name="Coleine C."/>
            <person name="Stajich J.E."/>
            <person name="Selbmann L."/>
        </authorList>
    </citation>
    <scope>NUCLEOTIDE SEQUENCE [LARGE SCALE GENOMIC DNA]</scope>
    <source>
        <strain evidence="2 3">CCFEE 5792</strain>
    </source>
</reference>
<accession>A0AAV9NP09</accession>
<organism evidence="2 3">
    <name type="scientific">Exophiala bonariae</name>
    <dbReference type="NCBI Taxonomy" id="1690606"/>
    <lineage>
        <taxon>Eukaryota</taxon>
        <taxon>Fungi</taxon>
        <taxon>Dikarya</taxon>
        <taxon>Ascomycota</taxon>
        <taxon>Pezizomycotina</taxon>
        <taxon>Eurotiomycetes</taxon>
        <taxon>Chaetothyriomycetidae</taxon>
        <taxon>Chaetothyriales</taxon>
        <taxon>Herpotrichiellaceae</taxon>
        <taxon>Exophiala</taxon>
    </lineage>
</organism>
<feature type="compositionally biased region" description="Polar residues" evidence="1">
    <location>
        <begin position="140"/>
        <end position="149"/>
    </location>
</feature>
<gene>
    <name evidence="2" type="ORF">LTR84_005040</name>
</gene>
<feature type="region of interest" description="Disordered" evidence="1">
    <location>
        <begin position="1"/>
        <end position="163"/>
    </location>
</feature>
<feature type="compositionally biased region" description="Basic and acidic residues" evidence="1">
    <location>
        <begin position="319"/>
        <end position="330"/>
    </location>
</feature>
<dbReference type="Proteomes" id="UP001358417">
    <property type="component" value="Unassembled WGS sequence"/>
</dbReference>
<feature type="compositionally biased region" description="Acidic residues" evidence="1">
    <location>
        <begin position="567"/>
        <end position="585"/>
    </location>
</feature>
<feature type="compositionally biased region" description="Basic and acidic residues" evidence="1">
    <location>
        <begin position="15"/>
        <end position="32"/>
    </location>
</feature>
<proteinExistence type="predicted"/>
<comment type="caution">
    <text evidence="2">The sequence shown here is derived from an EMBL/GenBank/DDBJ whole genome shotgun (WGS) entry which is preliminary data.</text>
</comment>
<feature type="compositionally biased region" description="Low complexity" evidence="1">
    <location>
        <begin position="354"/>
        <end position="367"/>
    </location>
</feature>
<feature type="compositionally biased region" description="Low complexity" evidence="1">
    <location>
        <begin position="108"/>
        <end position="117"/>
    </location>
</feature>
<feature type="region of interest" description="Disordered" evidence="1">
    <location>
        <begin position="319"/>
        <end position="402"/>
    </location>
</feature>
<sequence>MSDSGTHCQDTPGEVDTRTLTDDPFGEDHERQQQPAQGSVVQGPGPYNYQQHLTHPELQGHHHHLGGVAQEPPQLDVLGALLPPLNLDPFPSPEVMQNPNNDNNYHEQTQQTQQTQQAHREQRPNRRSQSMASHEERQETPNQASSRPTVDSARRGVRLVPPRSRQPLERLPWNTRINPRPVEISRLPDRWLSGCNHFAHFGLGPHDEEPKPEEHSQRLKYPIKLNRTRRKGHDDKGKYVVHRPDGAEIIPAGTSLRQLMTEYPNHSWGEGLRLLMAEGITARELYNYLPDEAKNTSGGARPHNNIQHAFGRELFKMEEEETQTRREPQKRGQSASVEGDETTGEPSTKKRKTGSASTATRASAIGAPPALNLPPLRELRQQESARRDNRGNPTLGQWERGIGPIIPASERYRDGWARRIHKWKSMADEFLLLTDEEYSRQGEQSRLLTVEKYWESITKLYSADIRRNLGIPPTEVHGANVSASFWMRQAVLRSQQGAQREGEPDRWYQERIKQMVYLNLNRWFDTRVYPVLGGLLQDVRQQNYAAYALPPRHIWEAQLQYDPAATGDDEGEEEEPEADAEDDEQGPLTPWRTR</sequence>
<keyword evidence="3" id="KW-1185">Reference proteome</keyword>
<dbReference type="RefSeq" id="XP_064711236.1">
    <property type="nucleotide sequence ID" value="XM_064848612.1"/>
</dbReference>
<dbReference type="GeneID" id="89973218"/>
<protein>
    <submittedName>
        <fullName evidence="2">Uncharacterized protein</fullName>
    </submittedName>
</protein>
<feature type="compositionally biased region" description="Basic and acidic residues" evidence="1">
    <location>
        <begin position="377"/>
        <end position="390"/>
    </location>
</feature>
<feature type="compositionally biased region" description="Polar residues" evidence="1">
    <location>
        <begin position="95"/>
        <end position="107"/>
    </location>
</feature>
<name>A0AAV9NP09_9EURO</name>
<dbReference type="EMBL" id="JAVRRD010000002">
    <property type="protein sequence ID" value="KAK5062964.1"/>
    <property type="molecule type" value="Genomic_DNA"/>
</dbReference>
<dbReference type="AlphaFoldDB" id="A0AAV9NP09"/>